<gene>
    <name evidence="1" type="ORF">BLX24_28385</name>
</gene>
<evidence type="ECO:0000313" key="2">
    <source>
        <dbReference type="Proteomes" id="UP000181790"/>
    </source>
</evidence>
<sequence length="248" mass="27803">MTTVISTTAQYNLSQIMSDAWTLVRQAGQTISDALRAVWAKARTAVHKLNIDITKLETLTIQELKDLQAVLTLTIQDREEKESRFSGKKFAHKIKLEVKDGLVKTTSYYNTDFVIKARGLRGKWQDNQWVFEADVLEHVRQAMLSSYSVTGAFPYEVCTLVVKDYYQESSASGVELFGRPVAKAFGRDSGAKPQEGIFLVSGKFRSGGSVKNWKTVVDATFEIHDFPVAALDREDVKKAIAEGWVEVK</sequence>
<reference evidence="1 2" key="1">
    <citation type="submission" date="2016-10" db="EMBL/GenBank/DDBJ databases">
        <title>Arsenicibacter rosenii gen. nov., sp. nov., an efficient arsenic-methylating bacterium isolated from an arsenic-contaminated paddy soil.</title>
        <authorList>
            <person name="Huang K."/>
        </authorList>
    </citation>
    <scope>NUCLEOTIDE SEQUENCE [LARGE SCALE GENOMIC DNA]</scope>
    <source>
        <strain evidence="1 2">SM-1</strain>
    </source>
</reference>
<dbReference type="AlphaFoldDB" id="A0A1S2VBY2"/>
<evidence type="ECO:0000313" key="1">
    <source>
        <dbReference type="EMBL" id="OIN55736.1"/>
    </source>
</evidence>
<dbReference type="Proteomes" id="UP000181790">
    <property type="component" value="Unassembled WGS sequence"/>
</dbReference>
<proteinExistence type="predicted"/>
<dbReference type="OrthoDB" id="674646at2"/>
<comment type="caution">
    <text evidence="1">The sequence shown here is derived from an EMBL/GenBank/DDBJ whole genome shotgun (WGS) entry which is preliminary data.</text>
</comment>
<organism evidence="1 2">
    <name type="scientific">Arsenicibacter rosenii</name>
    <dbReference type="NCBI Taxonomy" id="1750698"/>
    <lineage>
        <taxon>Bacteria</taxon>
        <taxon>Pseudomonadati</taxon>
        <taxon>Bacteroidota</taxon>
        <taxon>Cytophagia</taxon>
        <taxon>Cytophagales</taxon>
        <taxon>Spirosomataceae</taxon>
        <taxon>Arsenicibacter</taxon>
    </lineage>
</organism>
<accession>A0A1S2VBY2</accession>
<name>A0A1S2VBY2_9BACT</name>
<protein>
    <submittedName>
        <fullName evidence="1">Uncharacterized protein</fullName>
    </submittedName>
</protein>
<dbReference type="RefSeq" id="WP_143092850.1">
    <property type="nucleotide sequence ID" value="NZ_MORL01000038.1"/>
</dbReference>
<dbReference type="EMBL" id="MORL01000038">
    <property type="protein sequence ID" value="OIN55736.1"/>
    <property type="molecule type" value="Genomic_DNA"/>
</dbReference>
<keyword evidence="2" id="KW-1185">Reference proteome</keyword>